<name>A0A151SY86_CAJCA</name>
<dbReference type="InterPro" id="IPR036397">
    <property type="entry name" value="RNaseH_sf"/>
</dbReference>
<dbReference type="EMBL" id="CM003612">
    <property type="protein sequence ID" value="KYP59767.1"/>
    <property type="molecule type" value="Genomic_DNA"/>
</dbReference>
<dbReference type="SUPFAM" id="SSF53098">
    <property type="entry name" value="Ribonuclease H-like"/>
    <property type="match status" value="1"/>
</dbReference>
<dbReference type="Proteomes" id="UP000075243">
    <property type="component" value="Chromosome 10"/>
</dbReference>
<dbReference type="InterPro" id="IPR039537">
    <property type="entry name" value="Retrotran_Ty1/copia-like"/>
</dbReference>
<dbReference type="PANTHER" id="PTHR42648">
    <property type="entry name" value="TRANSPOSASE, PUTATIVE-RELATED"/>
    <property type="match status" value="1"/>
</dbReference>
<accession>A0A151SY86</accession>
<sequence>MPRSVSAGGDKLYGITHEKTLQLNGLAKMMNKTLIERVRYMFFEAKLAKHIWGEELSTIMHAINLSFVVAFNSEMPNKIWFGKNVKYDYLRVFDCKAFVHVPKDERSKLGTKSREYIFVGYHEDEFGYIFYGLIEKKLVRNHDVKFMENKTIEDTLVENQSFTSPFSRRS</sequence>
<feature type="domain" description="Retroviral polymerase SH3-like" evidence="1">
    <location>
        <begin position="95"/>
        <end position="155"/>
    </location>
</feature>
<evidence type="ECO:0000259" key="1">
    <source>
        <dbReference type="Pfam" id="PF25597"/>
    </source>
</evidence>
<dbReference type="Gene3D" id="3.30.420.10">
    <property type="entry name" value="Ribonuclease H-like superfamily/Ribonuclease H"/>
    <property type="match status" value="1"/>
</dbReference>
<evidence type="ECO:0000313" key="2">
    <source>
        <dbReference type="EMBL" id="KYP59767.1"/>
    </source>
</evidence>
<dbReference type="AlphaFoldDB" id="A0A151SY86"/>
<organism evidence="2 3">
    <name type="scientific">Cajanus cajan</name>
    <name type="common">Pigeon pea</name>
    <name type="synonym">Cajanus indicus</name>
    <dbReference type="NCBI Taxonomy" id="3821"/>
    <lineage>
        <taxon>Eukaryota</taxon>
        <taxon>Viridiplantae</taxon>
        <taxon>Streptophyta</taxon>
        <taxon>Embryophyta</taxon>
        <taxon>Tracheophyta</taxon>
        <taxon>Spermatophyta</taxon>
        <taxon>Magnoliopsida</taxon>
        <taxon>eudicotyledons</taxon>
        <taxon>Gunneridae</taxon>
        <taxon>Pentapetalae</taxon>
        <taxon>rosids</taxon>
        <taxon>fabids</taxon>
        <taxon>Fabales</taxon>
        <taxon>Fabaceae</taxon>
        <taxon>Papilionoideae</taxon>
        <taxon>50 kb inversion clade</taxon>
        <taxon>NPAAA clade</taxon>
        <taxon>indigoferoid/millettioid clade</taxon>
        <taxon>Phaseoleae</taxon>
        <taxon>Cajanus</taxon>
    </lineage>
</organism>
<dbReference type="InterPro" id="IPR057670">
    <property type="entry name" value="SH3_retrovirus"/>
</dbReference>
<dbReference type="Pfam" id="PF25597">
    <property type="entry name" value="SH3_retrovirus"/>
    <property type="match status" value="1"/>
</dbReference>
<gene>
    <name evidence="2" type="ORF">KK1_015207</name>
</gene>
<dbReference type="PANTHER" id="PTHR42648:SF28">
    <property type="entry name" value="TRANSPOSON-ENCODED PROTEIN WITH RIBONUCLEASE H-LIKE AND RETROVIRUS ZINC FINGER-LIKE DOMAINS"/>
    <property type="match status" value="1"/>
</dbReference>
<dbReference type="Gramene" id="C.cajan_14774.t">
    <property type="protein sequence ID" value="C.cajan_14774.t.cds1"/>
    <property type="gene ID" value="C.cajan_14774"/>
</dbReference>
<keyword evidence="3" id="KW-1185">Reference proteome</keyword>
<evidence type="ECO:0000313" key="3">
    <source>
        <dbReference type="Proteomes" id="UP000075243"/>
    </source>
</evidence>
<dbReference type="InterPro" id="IPR012337">
    <property type="entry name" value="RNaseH-like_sf"/>
</dbReference>
<protein>
    <submittedName>
        <fullName evidence="2">Retrovirus-related Pol polyprotein from transposon TNT 1-94</fullName>
    </submittedName>
</protein>
<proteinExistence type="predicted"/>
<reference evidence="2 3" key="1">
    <citation type="journal article" date="2012" name="Nat. Biotechnol.">
        <title>Draft genome sequence of pigeonpea (Cajanus cajan), an orphan legume crop of resource-poor farmers.</title>
        <authorList>
            <person name="Varshney R.K."/>
            <person name="Chen W."/>
            <person name="Li Y."/>
            <person name="Bharti A.K."/>
            <person name="Saxena R.K."/>
            <person name="Schlueter J.A."/>
            <person name="Donoghue M.T."/>
            <person name="Azam S."/>
            <person name="Fan G."/>
            <person name="Whaley A.M."/>
            <person name="Farmer A.D."/>
            <person name="Sheridan J."/>
            <person name="Iwata A."/>
            <person name="Tuteja R."/>
            <person name="Penmetsa R.V."/>
            <person name="Wu W."/>
            <person name="Upadhyaya H.D."/>
            <person name="Yang S.P."/>
            <person name="Shah T."/>
            <person name="Saxena K.B."/>
            <person name="Michael T."/>
            <person name="McCombie W.R."/>
            <person name="Yang B."/>
            <person name="Zhang G."/>
            <person name="Yang H."/>
            <person name="Wang J."/>
            <person name="Spillane C."/>
            <person name="Cook D.R."/>
            <person name="May G.D."/>
            <person name="Xu X."/>
            <person name="Jackson S.A."/>
        </authorList>
    </citation>
    <scope>NUCLEOTIDE SEQUENCE [LARGE SCALE GENOMIC DNA]</scope>
    <source>
        <strain evidence="3">cv. Asha</strain>
    </source>
</reference>
<dbReference type="STRING" id="3821.A0A151SY86"/>
<dbReference type="GO" id="GO:0003676">
    <property type="term" value="F:nucleic acid binding"/>
    <property type="evidence" value="ECO:0007669"/>
    <property type="project" value="InterPro"/>
</dbReference>